<feature type="coiled-coil region" evidence="1">
    <location>
        <begin position="100"/>
        <end position="152"/>
    </location>
</feature>
<dbReference type="EMBL" id="LQRT01000013">
    <property type="protein sequence ID" value="KZS40694.1"/>
    <property type="molecule type" value="Genomic_DNA"/>
</dbReference>
<name>A0A162CQK9_9FLAO</name>
<dbReference type="SMART" id="SM00287">
    <property type="entry name" value="SH3b"/>
    <property type="match status" value="1"/>
</dbReference>
<feature type="domain" description="SH3b" evidence="3">
    <location>
        <begin position="35"/>
        <end position="98"/>
    </location>
</feature>
<evidence type="ECO:0000256" key="1">
    <source>
        <dbReference type="SAM" id="Coils"/>
    </source>
</evidence>
<evidence type="ECO:0000256" key="2">
    <source>
        <dbReference type="SAM" id="MobiDB-lite"/>
    </source>
</evidence>
<sequence length="396" mass="43212">MKLNYNPIYLKQEIMKSIFTFILLLVITFSAQAQSEQYLMSAQKLEVRSGPGLNFNTIAEVPQGTQVYVMSSNYGDWSAIQFKSMNGFVLTNRLTQDSTIADAEKAAREAEAKKAAAAAAAKAAIARAQAAKRAAEEAARIAFAEAERLTREAQATAAKAAADADAAKRSKTAAERKALADTEETRKALELARQRAAKGNTGISAPIESTTASAGANSGSSAPKAAPISVTREDKYSSWEKKTYKSGATPKSFNFKGKFDYKLDNYLKIKVGKNTELVAKLYKMGQTSKDDQLVRVVYINSNTTQFIRNIPEGEYYLKIAYGKVWKETMKDGKRFGTFTQNALYEQVQSVLDFNTVKTSKGINVPSYNLSLDLLPSGNGYATNNGEGISADKFNDN</sequence>
<dbReference type="Proteomes" id="UP000076715">
    <property type="component" value="Unassembled WGS sequence"/>
</dbReference>
<evidence type="ECO:0000259" key="3">
    <source>
        <dbReference type="PROSITE" id="PS51781"/>
    </source>
</evidence>
<keyword evidence="5" id="KW-1185">Reference proteome</keyword>
<protein>
    <recommendedName>
        <fullName evidence="3">SH3b domain-containing protein</fullName>
    </recommendedName>
</protein>
<evidence type="ECO:0000313" key="4">
    <source>
        <dbReference type="EMBL" id="KZS40694.1"/>
    </source>
</evidence>
<proteinExistence type="predicted"/>
<dbReference type="STRING" id="1642818.AWE51_07015"/>
<feature type="compositionally biased region" description="Low complexity" evidence="2">
    <location>
        <begin position="209"/>
        <end position="227"/>
    </location>
</feature>
<keyword evidence="1" id="KW-0175">Coiled coil</keyword>
<evidence type="ECO:0000313" key="5">
    <source>
        <dbReference type="Proteomes" id="UP000076715"/>
    </source>
</evidence>
<dbReference type="InterPro" id="IPR003646">
    <property type="entry name" value="SH3-like_bac-type"/>
</dbReference>
<dbReference type="AlphaFoldDB" id="A0A162CQK9"/>
<feature type="region of interest" description="Disordered" evidence="2">
    <location>
        <begin position="161"/>
        <end position="227"/>
    </location>
</feature>
<gene>
    <name evidence="4" type="ORF">AWE51_07015</name>
</gene>
<reference evidence="4 5" key="1">
    <citation type="submission" date="2016-01" db="EMBL/GenBank/DDBJ databases">
        <title>The draft genome sequence of Aquimarina sp. RZW4-3-2.</title>
        <authorList>
            <person name="Wang Y."/>
        </authorList>
    </citation>
    <scope>NUCLEOTIDE SEQUENCE [LARGE SCALE GENOMIC DNA]</scope>
    <source>
        <strain evidence="4 5">RZW4-3-2</strain>
    </source>
</reference>
<dbReference type="PROSITE" id="PS51781">
    <property type="entry name" value="SH3B"/>
    <property type="match status" value="1"/>
</dbReference>
<organism evidence="4 5">
    <name type="scientific">Aquimarina aggregata</name>
    <dbReference type="NCBI Taxonomy" id="1642818"/>
    <lineage>
        <taxon>Bacteria</taxon>
        <taxon>Pseudomonadati</taxon>
        <taxon>Bacteroidota</taxon>
        <taxon>Flavobacteriia</taxon>
        <taxon>Flavobacteriales</taxon>
        <taxon>Flavobacteriaceae</taxon>
        <taxon>Aquimarina</taxon>
    </lineage>
</organism>
<accession>A0A162CQK9</accession>
<dbReference type="Gene3D" id="2.30.30.40">
    <property type="entry name" value="SH3 Domains"/>
    <property type="match status" value="1"/>
</dbReference>
<feature type="compositionally biased region" description="Basic and acidic residues" evidence="2">
    <location>
        <begin position="165"/>
        <end position="193"/>
    </location>
</feature>
<comment type="caution">
    <text evidence="4">The sequence shown here is derived from an EMBL/GenBank/DDBJ whole genome shotgun (WGS) entry which is preliminary data.</text>
</comment>